<feature type="compositionally biased region" description="Basic and acidic residues" evidence="1">
    <location>
        <begin position="653"/>
        <end position="664"/>
    </location>
</feature>
<gene>
    <name evidence="3" type="ORF">CSHISOI_09197</name>
</gene>
<feature type="compositionally biased region" description="Pro residues" evidence="1">
    <location>
        <begin position="774"/>
        <end position="787"/>
    </location>
</feature>
<dbReference type="Proteomes" id="UP000326340">
    <property type="component" value="Unassembled WGS sequence"/>
</dbReference>
<dbReference type="AlphaFoldDB" id="A0A5Q4BH36"/>
<dbReference type="OrthoDB" id="5135333at2759"/>
<feature type="domain" description="Heterokaryon incompatibility" evidence="2">
    <location>
        <begin position="295"/>
        <end position="442"/>
    </location>
</feature>
<name>A0A5Q4BH36_9PEZI</name>
<feature type="compositionally biased region" description="Acidic residues" evidence="1">
    <location>
        <begin position="963"/>
        <end position="976"/>
    </location>
</feature>
<accession>A0A5Q4BH36</accession>
<dbReference type="InterPro" id="IPR010730">
    <property type="entry name" value="HET"/>
</dbReference>
<feature type="compositionally biased region" description="Pro residues" evidence="1">
    <location>
        <begin position="798"/>
        <end position="809"/>
    </location>
</feature>
<dbReference type="EMBL" id="PUHP01001278">
    <property type="protein sequence ID" value="TQN66243.1"/>
    <property type="molecule type" value="Genomic_DNA"/>
</dbReference>
<evidence type="ECO:0000259" key="2">
    <source>
        <dbReference type="Pfam" id="PF06985"/>
    </source>
</evidence>
<feature type="compositionally biased region" description="Basic and acidic residues" evidence="1">
    <location>
        <begin position="810"/>
        <end position="831"/>
    </location>
</feature>
<dbReference type="PANTHER" id="PTHR33112">
    <property type="entry name" value="DOMAIN PROTEIN, PUTATIVE-RELATED"/>
    <property type="match status" value="1"/>
</dbReference>
<evidence type="ECO:0000313" key="3">
    <source>
        <dbReference type="EMBL" id="TQN66243.1"/>
    </source>
</evidence>
<feature type="region of interest" description="Disordered" evidence="1">
    <location>
        <begin position="1"/>
        <end position="31"/>
    </location>
</feature>
<dbReference type="PANTHER" id="PTHR33112:SF16">
    <property type="entry name" value="HETEROKARYON INCOMPATIBILITY DOMAIN-CONTAINING PROTEIN"/>
    <property type="match status" value="1"/>
</dbReference>
<reference evidence="3 4" key="1">
    <citation type="journal article" date="2019" name="Sci. Rep.">
        <title>Colletotrichum shisoi sp. nov., an anthracnose pathogen of Perilla frutescens in Japan: molecular phylogenetic, morphological and genomic evidence.</title>
        <authorList>
            <person name="Gan P."/>
            <person name="Tsushima A."/>
            <person name="Hiroyama R."/>
            <person name="Narusaka M."/>
            <person name="Takano Y."/>
            <person name="Narusaka Y."/>
            <person name="Kawaradani M."/>
            <person name="Damm U."/>
            <person name="Shirasu K."/>
        </authorList>
    </citation>
    <scope>NUCLEOTIDE SEQUENCE [LARGE SCALE GENOMIC DNA]</scope>
    <source>
        <strain evidence="3 4">PG-2018a</strain>
    </source>
</reference>
<feature type="non-terminal residue" evidence="3">
    <location>
        <position position="1093"/>
    </location>
</feature>
<evidence type="ECO:0000256" key="1">
    <source>
        <dbReference type="SAM" id="MobiDB-lite"/>
    </source>
</evidence>
<feature type="region of interest" description="Disordered" evidence="1">
    <location>
        <begin position="652"/>
        <end position="891"/>
    </location>
</feature>
<sequence length="1093" mass="124553">MSNGTEIASKPKPIPPRPLLDSGSEQRRRDNKDLCEVCRSLDLGVHSFKVQSGSFGGSGGSGGSGGGPSSSRPLHSSTTARRLGTLHEIKARSTTCALCALVVKSADETGTQKPADQPLGEKAETRLQGATCLISWEMDGREVAASTRNPDHSPKNLVRGITRRMHIRWDHPRLSDAYLVYVAPETFSRTTSDADRVWAKGSLFLGRAITENIENQALIQSWLDLCRKTHRGPCCQIQDGRVERFIEMISHSYFGVIDVQNMQLTQLPCQSLPGPRAFRHAPYHETLEQVNPEPYVALSYVWGAGAGAYTTLTENVMLHRTHGGLEEVLQKLPRAIQDAIDLVRRLGFRYVWIDRLCIVQNSARSWKLNAYNMDLIYGNAELTICAADGDATKGLCAMRPATRNTRQIKGHINPQLQLMVTRPPEMYIRASEWNERAWTFQERLLSRRCLIFTNGRVYFQCRSTGMSEDIFGDKRGAGWSLDLVDAPLQMFRQLESRSLWVYMKCVELYTERKLTQAKDIQAAFSGMANLMEQRMRAPFVHGLPSSHFDLALLWEPIHSSRRRVLKETPENASIPDFPSWSWTGWTGEAKYKEDLLSGVLDGVSDWLDTRTWIEWWVRDGHGDLRPLWDHRMSEEDTSKDVKWRGYTRNRAAARNERPRRQRDDYEYDIDAPYAYGPRDAVAPSRGRNPSPARRVFQRSVSSDEDKFKQNNNDDSYDDSDRFSGAPQDEDGGVYVPNRYSTRGVPPPRREARFTDGPGPRPAPRSPVPSRSRPGPFPYSPPPPPPKPYHLRPSSPYRPRSPPPPPPPNRFRPDQDHGAYATERRRDSRYYEDEPFISRRNAPRPPPPPPPPPLTLTKVVYPDRPNMARRVSRHNASPPPPAPAPVDSEHPTHNADFFDMIFDGGDKDFNITLRDYPYRVVKAPFDPRPQTTEHPLLPILQFRTWHTWLYIRASTPREQRRDDGDDDDDDDDDDDGDENHSRRTNVGVGACGQVRHHIADEGGDWCGSIMLDAEWAAKADARQEFIAVSEAKSFTEAECQEWTYYVPKERDQSEWDLFYALLIERKDERWERVGVGKVFKEAFRGLRQKEIMLS</sequence>
<proteinExistence type="predicted"/>
<dbReference type="Pfam" id="PF06985">
    <property type="entry name" value="HET"/>
    <property type="match status" value="1"/>
</dbReference>
<evidence type="ECO:0000313" key="4">
    <source>
        <dbReference type="Proteomes" id="UP000326340"/>
    </source>
</evidence>
<feature type="region of interest" description="Disordered" evidence="1">
    <location>
        <begin position="54"/>
        <end position="77"/>
    </location>
</feature>
<feature type="region of interest" description="Disordered" evidence="1">
    <location>
        <begin position="955"/>
        <end position="985"/>
    </location>
</feature>
<organism evidence="3 4">
    <name type="scientific">Colletotrichum shisoi</name>
    <dbReference type="NCBI Taxonomy" id="2078593"/>
    <lineage>
        <taxon>Eukaryota</taxon>
        <taxon>Fungi</taxon>
        <taxon>Dikarya</taxon>
        <taxon>Ascomycota</taxon>
        <taxon>Pezizomycotina</taxon>
        <taxon>Sordariomycetes</taxon>
        <taxon>Hypocreomycetidae</taxon>
        <taxon>Glomerellales</taxon>
        <taxon>Glomerellaceae</taxon>
        <taxon>Colletotrichum</taxon>
        <taxon>Colletotrichum destructivum species complex</taxon>
    </lineage>
</organism>
<keyword evidence="4" id="KW-1185">Reference proteome</keyword>
<comment type="caution">
    <text evidence="3">The sequence shown here is derived from an EMBL/GenBank/DDBJ whole genome shotgun (WGS) entry which is preliminary data.</text>
</comment>
<protein>
    <recommendedName>
        <fullName evidence="2">Heterokaryon incompatibility domain-containing protein</fullName>
    </recommendedName>
</protein>
<feature type="compositionally biased region" description="Pro residues" evidence="1">
    <location>
        <begin position="842"/>
        <end position="853"/>
    </location>
</feature>
<feature type="compositionally biased region" description="Gly residues" evidence="1">
    <location>
        <begin position="54"/>
        <end position="68"/>
    </location>
</feature>